<evidence type="ECO:0000256" key="2">
    <source>
        <dbReference type="ARBA" id="ARBA00009530"/>
    </source>
</evidence>
<comment type="caution">
    <text evidence="7">The sequence shown here is derived from an EMBL/GenBank/DDBJ whole genome shotgun (WGS) entry which is preliminary data.</text>
</comment>
<dbReference type="Pfam" id="PF01679">
    <property type="entry name" value="Pmp3"/>
    <property type="match status" value="1"/>
</dbReference>
<dbReference type="InterPro" id="IPR000612">
    <property type="entry name" value="PMP3"/>
</dbReference>
<reference evidence="7 8" key="1">
    <citation type="journal article" date="2019" name="PLoS Negl. Trop. Dis.">
        <title>Whole genome sequencing of Entamoeba nuttalli reveals mammalian host-related molecular signatures and a novel octapeptide-repeat surface protein.</title>
        <authorList>
            <person name="Tanaka M."/>
            <person name="Makiuchi T."/>
            <person name="Komiyama T."/>
            <person name="Shiina T."/>
            <person name="Osaki K."/>
            <person name="Tachibana H."/>
        </authorList>
    </citation>
    <scope>NUCLEOTIDE SEQUENCE [LARGE SCALE GENOMIC DNA]</scope>
    <source>
        <strain evidence="7 8">P19-061405</strain>
    </source>
</reference>
<evidence type="ECO:0008006" key="9">
    <source>
        <dbReference type="Google" id="ProtNLM"/>
    </source>
</evidence>
<evidence type="ECO:0000256" key="1">
    <source>
        <dbReference type="ARBA" id="ARBA00004370"/>
    </source>
</evidence>
<keyword evidence="8" id="KW-1185">Reference proteome</keyword>
<dbReference type="PANTHER" id="PTHR21659:SF42">
    <property type="entry name" value="UPF0057 MEMBRANE PROTEIN ZK632.10-RELATED"/>
    <property type="match status" value="1"/>
</dbReference>
<accession>A0ABQ0D8M4</accession>
<sequence>MYTSGKCFLFGLIAIILPPLPILIMRKFKKEFWISLVLCLLLWVPGIIYAEYYICNHFRTYAITHFDF</sequence>
<dbReference type="EMBL" id="BAAFRS010000018">
    <property type="protein sequence ID" value="GAB1219196.1"/>
    <property type="molecule type" value="Genomic_DNA"/>
</dbReference>
<evidence type="ECO:0000256" key="4">
    <source>
        <dbReference type="ARBA" id="ARBA00022989"/>
    </source>
</evidence>
<comment type="similarity">
    <text evidence="2">Belongs to the UPF0057 (PMP3) family.</text>
</comment>
<protein>
    <recommendedName>
        <fullName evidence="9">YqaE/Pmp3 family membrane protein</fullName>
    </recommendedName>
</protein>
<comment type="subcellular location">
    <subcellularLocation>
        <location evidence="1">Membrane</location>
    </subcellularLocation>
</comment>
<proteinExistence type="inferred from homology"/>
<keyword evidence="3 6" id="KW-0812">Transmembrane</keyword>
<feature type="transmembrane region" description="Helical" evidence="6">
    <location>
        <begin position="32"/>
        <end position="54"/>
    </location>
</feature>
<keyword evidence="4 6" id="KW-1133">Transmembrane helix</keyword>
<dbReference type="Proteomes" id="UP001628156">
    <property type="component" value="Unassembled WGS sequence"/>
</dbReference>
<evidence type="ECO:0000313" key="8">
    <source>
        <dbReference type="Proteomes" id="UP001628156"/>
    </source>
</evidence>
<evidence type="ECO:0000313" key="7">
    <source>
        <dbReference type="EMBL" id="GAB1219196.1"/>
    </source>
</evidence>
<name>A0ABQ0D8M4_9EUKA</name>
<organism evidence="7 8">
    <name type="scientific">Entamoeba nuttalli</name>
    <dbReference type="NCBI Taxonomy" id="412467"/>
    <lineage>
        <taxon>Eukaryota</taxon>
        <taxon>Amoebozoa</taxon>
        <taxon>Evosea</taxon>
        <taxon>Archamoebae</taxon>
        <taxon>Mastigamoebida</taxon>
        <taxon>Entamoebidae</taxon>
        <taxon>Entamoeba</taxon>
    </lineage>
</organism>
<gene>
    <name evidence="7" type="ORF">ENUP19_0018G0030</name>
</gene>
<evidence type="ECO:0000256" key="5">
    <source>
        <dbReference type="ARBA" id="ARBA00023136"/>
    </source>
</evidence>
<evidence type="ECO:0000256" key="6">
    <source>
        <dbReference type="SAM" id="Phobius"/>
    </source>
</evidence>
<keyword evidence="5 6" id="KW-0472">Membrane</keyword>
<dbReference type="PANTHER" id="PTHR21659">
    <property type="entry name" value="HYDROPHOBIC PROTEIN RCI2 LOW TEMPERATURE AND SALT RESPONSIVE PROTEIN LTI6 -RELATED"/>
    <property type="match status" value="1"/>
</dbReference>
<feature type="transmembrane region" description="Helical" evidence="6">
    <location>
        <begin position="7"/>
        <end position="26"/>
    </location>
</feature>
<evidence type="ECO:0000256" key="3">
    <source>
        <dbReference type="ARBA" id="ARBA00022692"/>
    </source>
</evidence>